<reference evidence="1 2" key="1">
    <citation type="journal article" date="2021" name="Pathogens">
        <title>Isolation and Characterization of Kingella bonacorsii sp. nov., A Novel Kingella Species Detected in a Stable Periodontitis Subject.</title>
        <authorList>
            <person name="Antezack A."/>
            <person name="Boxberger M."/>
            <person name="Rolland C."/>
            <person name="Monnet-Corti V."/>
            <person name="La Scola B."/>
        </authorList>
    </citation>
    <scope>NUCLEOTIDE SEQUENCE [LARGE SCALE GENOMIC DNA]</scope>
    <source>
        <strain evidence="1 2">Marseille-Q4569</strain>
    </source>
</reference>
<evidence type="ECO:0000313" key="1">
    <source>
        <dbReference type="EMBL" id="MBK0397358.1"/>
    </source>
</evidence>
<dbReference type="InterPro" id="IPR058702">
    <property type="entry name" value="MafI2-like"/>
</dbReference>
<dbReference type="RefSeq" id="WP_200523305.1">
    <property type="nucleotide sequence ID" value="NZ_JAEHNZ010000005.1"/>
</dbReference>
<gene>
    <name evidence="1" type="ORF">JDW22_12460</name>
</gene>
<comment type="caution">
    <text evidence="1">The sequence shown here is derived from an EMBL/GenBank/DDBJ whole genome shotgun (WGS) entry which is preliminary data.</text>
</comment>
<name>A0ABS1BVP1_9NEIS</name>
<dbReference type="EMBL" id="JAEHNZ010000005">
    <property type="protein sequence ID" value="MBK0397358.1"/>
    <property type="molecule type" value="Genomic_DNA"/>
</dbReference>
<keyword evidence="2" id="KW-1185">Reference proteome</keyword>
<organism evidence="1 2">
    <name type="scientific">Kingella bonacorsii</name>
    <dbReference type="NCBI Taxonomy" id="2796361"/>
    <lineage>
        <taxon>Bacteria</taxon>
        <taxon>Pseudomonadati</taxon>
        <taxon>Pseudomonadota</taxon>
        <taxon>Betaproteobacteria</taxon>
        <taxon>Neisseriales</taxon>
        <taxon>Neisseriaceae</taxon>
        <taxon>Kingella</taxon>
    </lineage>
</organism>
<sequence length="133" mass="15644">MEIPRSFPLIDENFYVKNNITYEELMFLWRSAFITIQEGLIGVVTESLRAIALNFDGKCLKIIAIFYCNPTEDEMEDFSLIEGYVLSSHYYKSDLEILVIPDNGENLHDIVDFNLRWVFLRKGIFERNLTFDD</sequence>
<dbReference type="Pfam" id="PF26541">
    <property type="entry name" value="MafI2"/>
    <property type="match status" value="1"/>
</dbReference>
<proteinExistence type="predicted"/>
<evidence type="ECO:0000313" key="2">
    <source>
        <dbReference type="Proteomes" id="UP000614058"/>
    </source>
</evidence>
<protein>
    <submittedName>
        <fullName evidence="1">Uncharacterized protein</fullName>
    </submittedName>
</protein>
<accession>A0ABS1BVP1</accession>
<dbReference type="Proteomes" id="UP000614058">
    <property type="component" value="Unassembled WGS sequence"/>
</dbReference>